<evidence type="ECO:0000256" key="2">
    <source>
        <dbReference type="SAM" id="Phobius"/>
    </source>
</evidence>
<dbReference type="SMART" id="SM00530">
    <property type="entry name" value="HTH_XRE"/>
    <property type="match status" value="1"/>
</dbReference>
<dbReference type="SUPFAM" id="SSF47413">
    <property type="entry name" value="lambda repressor-like DNA-binding domains"/>
    <property type="match status" value="1"/>
</dbReference>
<keyword evidence="1" id="KW-0238">DNA-binding</keyword>
<name>A0A420G7A2_9SPHI</name>
<keyword evidence="2" id="KW-0812">Transmembrane</keyword>
<feature type="transmembrane region" description="Helical" evidence="2">
    <location>
        <begin position="164"/>
        <end position="185"/>
    </location>
</feature>
<protein>
    <recommendedName>
        <fullName evidence="3">HTH cro/C1-type domain-containing protein</fullName>
    </recommendedName>
</protein>
<accession>A0A420G7A2</accession>
<dbReference type="Proteomes" id="UP000286402">
    <property type="component" value="Unassembled WGS sequence"/>
</dbReference>
<proteinExistence type="predicted"/>
<keyword evidence="2" id="KW-0472">Membrane</keyword>
<dbReference type="PROSITE" id="PS50943">
    <property type="entry name" value="HTH_CROC1"/>
    <property type="match status" value="1"/>
</dbReference>
<dbReference type="InterPro" id="IPR001387">
    <property type="entry name" value="Cro/C1-type_HTH"/>
</dbReference>
<dbReference type="CDD" id="cd00093">
    <property type="entry name" value="HTH_XRE"/>
    <property type="match status" value="1"/>
</dbReference>
<evidence type="ECO:0000259" key="3">
    <source>
        <dbReference type="PROSITE" id="PS50943"/>
    </source>
</evidence>
<keyword evidence="2" id="KW-1133">Transmembrane helix</keyword>
<sequence length="196" mass="21975">MESQSANQLIKLSRKRKGLTQQELADQAGVSLRTVQRIEKGTEEISGFSLKQISQILEIPLEQLIMPNVNQISIDNNQTGSIKALYLASLTFLVNPLLGLLVPAIMGYTKQNKDALYSKHLKKIIVIHAVGLFFLGSFIGYIIIADFFKISLPPFLSDIFNSAYFLLIPVCYYILILTFTIFNYITIRKAKLSAAN</sequence>
<dbReference type="EMBL" id="MCAQ01000002">
    <property type="protein sequence ID" value="RKF41028.1"/>
    <property type="molecule type" value="Genomic_DNA"/>
</dbReference>
<dbReference type="AlphaFoldDB" id="A0A420G7A2"/>
<organism evidence="4 5">
    <name type="scientific">Sphingobacterium siyangense</name>
    <dbReference type="NCBI Taxonomy" id="459529"/>
    <lineage>
        <taxon>Bacteria</taxon>
        <taxon>Pseudomonadati</taxon>
        <taxon>Bacteroidota</taxon>
        <taxon>Sphingobacteriia</taxon>
        <taxon>Sphingobacteriales</taxon>
        <taxon>Sphingobacteriaceae</taxon>
        <taxon>Sphingobacterium</taxon>
    </lineage>
</organism>
<evidence type="ECO:0000256" key="1">
    <source>
        <dbReference type="ARBA" id="ARBA00023125"/>
    </source>
</evidence>
<dbReference type="GO" id="GO:0003677">
    <property type="term" value="F:DNA binding"/>
    <property type="evidence" value="ECO:0007669"/>
    <property type="project" value="UniProtKB-KW"/>
</dbReference>
<dbReference type="InterPro" id="IPR010982">
    <property type="entry name" value="Lambda_DNA-bd_dom_sf"/>
</dbReference>
<keyword evidence="5" id="KW-1185">Reference proteome</keyword>
<dbReference type="PANTHER" id="PTHR46558:SF3">
    <property type="entry name" value="TRANSCRIPTIONAL REGULATOR"/>
    <property type="match status" value="1"/>
</dbReference>
<feature type="transmembrane region" description="Helical" evidence="2">
    <location>
        <begin position="84"/>
        <end position="105"/>
    </location>
</feature>
<dbReference type="PANTHER" id="PTHR46558">
    <property type="entry name" value="TRACRIPTIONAL REGULATORY PROTEIN-RELATED-RELATED"/>
    <property type="match status" value="1"/>
</dbReference>
<comment type="caution">
    <text evidence="4">The sequence shown here is derived from an EMBL/GenBank/DDBJ whole genome shotgun (WGS) entry which is preliminary data.</text>
</comment>
<evidence type="ECO:0000313" key="4">
    <source>
        <dbReference type="EMBL" id="RKF41028.1"/>
    </source>
</evidence>
<reference evidence="4 5" key="1">
    <citation type="submission" date="2016-07" db="EMBL/GenBank/DDBJ databases">
        <title>Genome analysis of Sphingobacterium siyangense T12B17.</title>
        <authorList>
            <person name="Xu D."/>
            <person name="Su Y."/>
            <person name="Zheng S."/>
        </authorList>
    </citation>
    <scope>NUCLEOTIDE SEQUENCE [LARGE SCALE GENOMIC DNA]</scope>
    <source>
        <strain evidence="4 5">T12B17</strain>
    </source>
</reference>
<dbReference type="Pfam" id="PF01381">
    <property type="entry name" value="HTH_3"/>
    <property type="match status" value="1"/>
</dbReference>
<dbReference type="RefSeq" id="WP_120333102.1">
    <property type="nucleotide sequence ID" value="NZ_JBPFPU010000003.1"/>
</dbReference>
<evidence type="ECO:0000313" key="5">
    <source>
        <dbReference type="Proteomes" id="UP000286402"/>
    </source>
</evidence>
<feature type="domain" description="HTH cro/C1-type" evidence="3">
    <location>
        <begin position="10"/>
        <end position="64"/>
    </location>
</feature>
<dbReference type="Gene3D" id="1.10.260.40">
    <property type="entry name" value="lambda repressor-like DNA-binding domains"/>
    <property type="match status" value="1"/>
</dbReference>
<gene>
    <name evidence="4" type="ORF">BCY89_21650</name>
</gene>
<feature type="transmembrane region" description="Helical" evidence="2">
    <location>
        <begin position="125"/>
        <end position="144"/>
    </location>
</feature>